<sequence>MNYPKAYSYTCNVTNREEVMKTAGKVQNDIGSVTILVNNAGIMPCHPFLEHSAEEIERVMNLNIMAHFWTLQAFLPDMIKHNHGHIVAAQIKILSGIICRRSSRSIKHCTVQRI</sequence>
<keyword evidence="4" id="KW-1185">Reference proteome</keyword>
<dbReference type="InParanoid" id="A0A5N4AE03"/>
<dbReference type="GO" id="GO:0016616">
    <property type="term" value="F:oxidoreductase activity, acting on the CH-OH group of donors, NAD or NADP as acceptor"/>
    <property type="evidence" value="ECO:0007669"/>
    <property type="project" value="TreeGrafter"/>
</dbReference>
<gene>
    <name evidence="3" type="ORF">PPYR_12385</name>
</gene>
<proteinExistence type="inferred from homology"/>
<dbReference type="EMBL" id="VVIM01000008">
    <property type="protein sequence ID" value="KAB0795546.1"/>
    <property type="molecule type" value="Genomic_DNA"/>
</dbReference>
<dbReference type="SUPFAM" id="SSF51735">
    <property type="entry name" value="NAD(P)-binding Rossmann-fold domains"/>
    <property type="match status" value="1"/>
</dbReference>
<keyword evidence="2" id="KW-0560">Oxidoreductase</keyword>
<dbReference type="GO" id="GO:0005811">
    <property type="term" value="C:lipid droplet"/>
    <property type="evidence" value="ECO:0007669"/>
    <property type="project" value="TreeGrafter"/>
</dbReference>
<comment type="similarity">
    <text evidence="1">Belongs to the short-chain dehydrogenases/reductases (SDR) family.</text>
</comment>
<comment type="caution">
    <text evidence="3">The sequence shown here is derived from an EMBL/GenBank/DDBJ whole genome shotgun (WGS) entry which is preliminary data.</text>
</comment>
<dbReference type="PANTHER" id="PTHR24322:SF736">
    <property type="entry name" value="RETINOL DEHYDROGENASE 10"/>
    <property type="match status" value="1"/>
</dbReference>
<dbReference type="PANTHER" id="PTHR24322">
    <property type="entry name" value="PKSB"/>
    <property type="match status" value="1"/>
</dbReference>
<reference evidence="3 4" key="1">
    <citation type="journal article" date="2018" name="Elife">
        <title>Firefly genomes illuminate parallel origins of bioluminescence in beetles.</title>
        <authorList>
            <person name="Fallon T.R."/>
            <person name="Lower S.E."/>
            <person name="Chang C.H."/>
            <person name="Bessho-Uehara M."/>
            <person name="Martin G.J."/>
            <person name="Bewick A.J."/>
            <person name="Behringer M."/>
            <person name="Debat H.J."/>
            <person name="Wong I."/>
            <person name="Day J.C."/>
            <person name="Suvorov A."/>
            <person name="Silva C.J."/>
            <person name="Stanger-Hall K.F."/>
            <person name="Hall D.W."/>
            <person name="Schmitz R.J."/>
            <person name="Nelson D.R."/>
            <person name="Lewis S.M."/>
            <person name="Shigenobu S."/>
            <person name="Bybee S.M."/>
            <person name="Larracuente A.M."/>
            <person name="Oba Y."/>
            <person name="Weng J.K."/>
        </authorList>
    </citation>
    <scope>NUCLEOTIDE SEQUENCE [LARGE SCALE GENOMIC DNA]</scope>
    <source>
        <strain evidence="3">1611_PpyrPB1</strain>
        <tissue evidence="3">Whole body</tissue>
    </source>
</reference>
<evidence type="ECO:0000313" key="3">
    <source>
        <dbReference type="EMBL" id="KAB0795546.1"/>
    </source>
</evidence>
<accession>A0A5N4AE03</accession>
<evidence type="ECO:0000256" key="2">
    <source>
        <dbReference type="ARBA" id="ARBA00023002"/>
    </source>
</evidence>
<evidence type="ECO:0000313" key="4">
    <source>
        <dbReference type="Proteomes" id="UP000327044"/>
    </source>
</evidence>
<dbReference type="InterPro" id="IPR036291">
    <property type="entry name" value="NAD(P)-bd_dom_sf"/>
</dbReference>
<dbReference type="Gene3D" id="3.40.50.720">
    <property type="entry name" value="NAD(P)-binding Rossmann-like Domain"/>
    <property type="match status" value="1"/>
</dbReference>
<evidence type="ECO:0000256" key="1">
    <source>
        <dbReference type="ARBA" id="ARBA00006484"/>
    </source>
</evidence>
<protein>
    <submittedName>
        <fullName evidence="3">Uncharacterized protein</fullName>
    </submittedName>
</protein>
<dbReference type="AlphaFoldDB" id="A0A5N4AE03"/>
<dbReference type="InterPro" id="IPR002347">
    <property type="entry name" value="SDR_fam"/>
</dbReference>
<organism evidence="3 4">
    <name type="scientific">Photinus pyralis</name>
    <name type="common">Common eastern firefly</name>
    <name type="synonym">Lampyris pyralis</name>
    <dbReference type="NCBI Taxonomy" id="7054"/>
    <lineage>
        <taxon>Eukaryota</taxon>
        <taxon>Metazoa</taxon>
        <taxon>Ecdysozoa</taxon>
        <taxon>Arthropoda</taxon>
        <taxon>Hexapoda</taxon>
        <taxon>Insecta</taxon>
        <taxon>Pterygota</taxon>
        <taxon>Neoptera</taxon>
        <taxon>Endopterygota</taxon>
        <taxon>Coleoptera</taxon>
        <taxon>Polyphaga</taxon>
        <taxon>Elateriformia</taxon>
        <taxon>Elateroidea</taxon>
        <taxon>Lampyridae</taxon>
        <taxon>Lampyrinae</taxon>
        <taxon>Photinus</taxon>
    </lineage>
</organism>
<dbReference type="Pfam" id="PF00106">
    <property type="entry name" value="adh_short"/>
    <property type="match status" value="1"/>
</dbReference>
<name>A0A5N4AE03_PHOPY</name>
<dbReference type="Proteomes" id="UP000327044">
    <property type="component" value="Unassembled WGS sequence"/>
</dbReference>